<sequence length="54" mass="5835">MTTPETLKDAAKIAVLNRAAAPAATEAMAVLEQMYGYFSFEPLPYEAAEERLAA</sequence>
<organism evidence="1 2">
    <name type="scientific">Paracoccus litorisediminis</name>
    <dbReference type="NCBI Taxonomy" id="2006130"/>
    <lineage>
        <taxon>Bacteria</taxon>
        <taxon>Pseudomonadati</taxon>
        <taxon>Pseudomonadota</taxon>
        <taxon>Alphaproteobacteria</taxon>
        <taxon>Rhodobacterales</taxon>
        <taxon>Paracoccaceae</taxon>
        <taxon>Paracoccus</taxon>
    </lineage>
</organism>
<name>A0A844HFB9_9RHOB</name>
<keyword evidence="2" id="KW-1185">Reference proteome</keyword>
<dbReference type="AlphaFoldDB" id="A0A844HFB9"/>
<dbReference type="Proteomes" id="UP000449846">
    <property type="component" value="Unassembled WGS sequence"/>
</dbReference>
<comment type="caution">
    <text evidence="1">The sequence shown here is derived from an EMBL/GenBank/DDBJ whole genome shotgun (WGS) entry which is preliminary data.</text>
</comment>
<accession>A0A844HFB9</accession>
<dbReference type="EMBL" id="WMIG01000001">
    <property type="protein sequence ID" value="MTH58383.1"/>
    <property type="molecule type" value="Genomic_DNA"/>
</dbReference>
<proteinExistence type="predicted"/>
<reference evidence="1 2" key="1">
    <citation type="submission" date="2019-11" db="EMBL/GenBank/DDBJ databases">
        <authorList>
            <person name="Dong K."/>
        </authorList>
    </citation>
    <scope>NUCLEOTIDE SEQUENCE [LARGE SCALE GENOMIC DNA]</scope>
    <source>
        <strain evidence="1 2">NBRC 112902</strain>
    </source>
</reference>
<dbReference type="RefSeq" id="WP_155038265.1">
    <property type="nucleotide sequence ID" value="NZ_JBHGCD010000001.1"/>
</dbReference>
<gene>
    <name evidence="1" type="ORF">GL300_04065</name>
</gene>
<protein>
    <submittedName>
        <fullName evidence="1">Uncharacterized protein</fullName>
    </submittedName>
</protein>
<evidence type="ECO:0000313" key="2">
    <source>
        <dbReference type="Proteomes" id="UP000449846"/>
    </source>
</evidence>
<evidence type="ECO:0000313" key="1">
    <source>
        <dbReference type="EMBL" id="MTH58383.1"/>
    </source>
</evidence>